<gene>
    <name evidence="1" type="ORF">rsdtw13_32560</name>
</gene>
<organism evidence="1 2">
    <name type="scientific">Inconstantimicrobium mannanitabidum</name>
    <dbReference type="NCBI Taxonomy" id="1604901"/>
    <lineage>
        <taxon>Bacteria</taxon>
        <taxon>Bacillati</taxon>
        <taxon>Bacillota</taxon>
        <taxon>Clostridia</taxon>
        <taxon>Eubacteriales</taxon>
        <taxon>Clostridiaceae</taxon>
        <taxon>Inconstantimicrobium</taxon>
    </lineage>
</organism>
<dbReference type="Proteomes" id="UP001058074">
    <property type="component" value="Unassembled WGS sequence"/>
</dbReference>
<evidence type="ECO:0000313" key="1">
    <source>
        <dbReference type="EMBL" id="GKX67998.1"/>
    </source>
</evidence>
<dbReference type="EMBL" id="BROD01000001">
    <property type="protein sequence ID" value="GKX67998.1"/>
    <property type="molecule type" value="Genomic_DNA"/>
</dbReference>
<protein>
    <submittedName>
        <fullName evidence="1">Uncharacterized protein</fullName>
    </submittedName>
</protein>
<keyword evidence="2" id="KW-1185">Reference proteome</keyword>
<comment type="caution">
    <text evidence="1">The sequence shown here is derived from an EMBL/GenBank/DDBJ whole genome shotgun (WGS) entry which is preliminary data.</text>
</comment>
<name>A0ACB5RFY4_9CLOT</name>
<reference evidence="1" key="1">
    <citation type="journal article" date="2025" name="Int. J. Syst. Evol. Microbiol.">
        <title>Inconstantimicrobium mannanitabidum sp. nov., a novel member of the family Clostridiaceae isolated from anoxic soil under the treatment of reductive soil disinfestation.</title>
        <authorList>
            <person name="Ueki A."/>
            <person name="Tonouchi A."/>
            <person name="Honma S."/>
            <person name="Kaku N."/>
            <person name="Ueki K."/>
        </authorList>
    </citation>
    <scope>NUCLEOTIDE SEQUENCE</scope>
    <source>
        <strain evidence="1">TW13</strain>
    </source>
</reference>
<proteinExistence type="predicted"/>
<evidence type="ECO:0000313" key="2">
    <source>
        <dbReference type="Proteomes" id="UP001058074"/>
    </source>
</evidence>
<sequence length="253" mass="29062">MKVIAIMGSPHKGKGYELIKRIESEMKLLGNVEFEYVFLSDVNLEMCKGCFNCISKGAEFCPIKDHKESIERKLLSSDGIILSSPGYAWNVSGLMKNFIDRFAYTMHRPEFFNQSLMLVANGGSGLNNVLKELSFTLGGSDKVCELAITTTPWETNKDYEKSINRNIRRSAKKFYDSLESRKEKSPKLPDLIWFKMFKKMSNLSKETLPADYKYYSDKSRYFYEVKINPIKSLISDFIATVGVIVIKKRIIFK</sequence>
<accession>A0ACB5RFY4</accession>